<protein>
    <submittedName>
        <fullName evidence="7">Ti-type conjugative transfer relaxase TraA</fullName>
    </submittedName>
</protein>
<keyword evidence="2" id="KW-0547">Nucleotide-binding</keyword>
<dbReference type="Gene3D" id="2.30.30.940">
    <property type="match status" value="1"/>
</dbReference>
<dbReference type="Proteomes" id="UP000435802">
    <property type="component" value="Unassembled WGS sequence"/>
</dbReference>
<dbReference type="OrthoDB" id="1826980at2"/>
<proteinExistence type="inferred from homology"/>
<dbReference type="Pfam" id="PF17841">
    <property type="entry name" value="Bep_C_terminal"/>
    <property type="match status" value="1"/>
</dbReference>
<keyword evidence="4" id="KW-0184">Conjugation</keyword>
<organism evidence="7 8">
    <name type="scientific">Shinella kummerowiae</name>
    <dbReference type="NCBI Taxonomy" id="417745"/>
    <lineage>
        <taxon>Bacteria</taxon>
        <taxon>Pseudomonadati</taxon>
        <taxon>Pseudomonadota</taxon>
        <taxon>Alphaproteobacteria</taxon>
        <taxon>Hyphomicrobiales</taxon>
        <taxon>Rhizobiaceae</taxon>
        <taxon>Shinella</taxon>
    </lineage>
</organism>
<dbReference type="SUPFAM" id="SSF52540">
    <property type="entry name" value="P-loop containing nucleoside triphosphate hydrolases"/>
    <property type="match status" value="2"/>
</dbReference>
<sequence>MAIMFIRAQVISRGAGRSIVSAAAYRHRARMMDEQVGTSFSYRGGAAELKHEELALPDQVPAWLRIAIEGKSVAAASEALWNAVEAFETRADAQLARELIIALPEELTRAENIALVQEFVRDNLTSKGMIADWVYHDKDGNPHIHLMTALRPLTEEGFGPKKVPVLDADGEPLRVVTPDRPKGKIVYKLWAGDKETMKGWKIGWAETANRHLALAGHDIRLDGRSYAEQGLDGIAQKHLGPEKAALARKGIEIYFAPANLARRQDMADRLLAEPELLLKQLANERSTFDEKDIAKALHRYVDDPEDFANIRARLMASDDLVLLKPQQVDRQTGKVAEPAVFTTREILRIEYDMAQSAEVLSQRNGFGIANTEVAAAVRQVETADPERPFKLDMEQVAAVRHVTGDSAIAAVVGLAGAGKSTLLAAARVAWEGEHHRVFGAALSGKAAEGLEDSSGIKSRTLASWELAWENGRDLLERGNVFVIDEAGMVSSQQMARVLMAVENAGAKAVLVGDAMQLQPIQAGAAFRAISERVGSAELAGVRRQREAWARDASRLFARGKVEEGLDAYAQRGQIVETEQRVDVIERIVADWSVAREEAIARSQAEGHDGRLRGDEMLVLAHTNEDVKRLNGELRDVMNAAGALTAAREFQTERGVREFAAGDRIIFLENARFLEPRARRRGPQYVKNGMLGTVVATGDMRGGPLLSVRLANGRDVVISEDSYRNVDHGYAATIHKSQGATVDRTFVLATGMMDQHLTYVSMTRHRDQATLYAAREDFEAKPEWGRRPRADHAAGVTGELVKAGEAKFRPQDEDTDESSYADVKIDDGMVHRLWGVSLPKALEKGGVSEGDTVTLRKDGVETVNVDVVVTDPETGEKRTEKREVERNIWTAKLVEPAGARQERIERESHRPELFKQMVERLGRSGAKTTTLDFESEAGYQAHARDFARRRGIDLAAEVGAGMEEGVGQRLAWLAEKRGQVAKLWERASVALGFAIEREKSVSYNEARSETATAQIPDDRPYLISPTTRFVRSIEEKARRAQLASDRWREREVILRPVLEKIYRDPDGALARLNALASDAGIEPRRLAEDIAATPQRLGRLHGSEHLIDGRAARDERNAVMAALSDLLPLARSHATEFRRQAERFGIREEQRRAHMSLSVPALSKPAMARLVEIEAVRERGGPDAYKTAFAYAVEDRLLVQEVKAVNEALTARFGWSAFTEKADAIAERNMVERMPDHLASDRREKLARLFKVVRRFAEEQHLAEKKDRSKVVAGASVEPGKETSAVLPMLAAVTEFKTAVEDEARARAREVAHYGHNRAALAGTAGRIWRDPAGAVDKIETLIVKGFSGERIAAAVANDPAAYGALRGSDRIMDRLLAVGRERKEALQAVPEAESRVRSLDASYATALANATQAITEERQRMGVAIPGLSPAADEALRGLAAAMKKKDAKLNIAAGSLDPRIWEEFAGVSRSLDLRFGRDAILRGEKDVINRMSPAQRRPFEAMQARLKILQQTVRMGSSQQIVAECQRRAIDRGRGVIR</sequence>
<dbReference type="Pfam" id="PF03389">
    <property type="entry name" value="MobA_MobL"/>
    <property type="match status" value="1"/>
</dbReference>
<feature type="domain" description="MobA/MobL protein" evidence="5">
    <location>
        <begin position="17"/>
        <end position="249"/>
    </location>
</feature>
<evidence type="ECO:0000313" key="8">
    <source>
        <dbReference type="Proteomes" id="UP000435802"/>
    </source>
</evidence>
<comment type="caution">
    <text evidence="7">The sequence shown here is derived from an EMBL/GenBank/DDBJ whole genome shotgun (WGS) entry which is preliminary data.</text>
</comment>
<evidence type="ECO:0000259" key="6">
    <source>
        <dbReference type="Pfam" id="PF17841"/>
    </source>
</evidence>
<dbReference type="InterPro" id="IPR027417">
    <property type="entry name" value="P-loop_NTPase"/>
</dbReference>
<evidence type="ECO:0000313" key="7">
    <source>
        <dbReference type="EMBL" id="MXN48667.1"/>
    </source>
</evidence>
<reference evidence="7 8" key="1">
    <citation type="submission" date="2019-12" db="EMBL/GenBank/DDBJ databases">
        <title>Shinella kummerowiae sp. nov., a symbiotic bacterium isolated from root nodules of the herbal legume Kummerowia stipulacea.</title>
        <authorList>
            <person name="Gao J."/>
        </authorList>
    </citation>
    <scope>NUCLEOTIDE SEQUENCE [LARGE SCALE GENOMIC DNA]</scope>
    <source>
        <strain evidence="7 8">CCBAU 25048</strain>
    </source>
</reference>
<keyword evidence="8" id="KW-1185">Reference proteome</keyword>
<dbReference type="GO" id="GO:0005524">
    <property type="term" value="F:ATP binding"/>
    <property type="evidence" value="ECO:0007669"/>
    <property type="project" value="UniProtKB-KW"/>
</dbReference>
<keyword evidence="3" id="KW-0067">ATP-binding</keyword>
<dbReference type="EMBL" id="WUMK01000011">
    <property type="protein sequence ID" value="MXN48667.1"/>
    <property type="molecule type" value="Genomic_DNA"/>
</dbReference>
<dbReference type="InterPro" id="IPR050534">
    <property type="entry name" value="Coronavir_polyprotein_1ab"/>
</dbReference>
<dbReference type="Gene3D" id="3.40.50.300">
    <property type="entry name" value="P-loop containing nucleotide triphosphate hydrolases"/>
    <property type="match status" value="2"/>
</dbReference>
<dbReference type="Pfam" id="PF13604">
    <property type="entry name" value="AAA_30"/>
    <property type="match status" value="1"/>
</dbReference>
<feature type="domain" description="Bartonella effector protein BID" evidence="6">
    <location>
        <begin position="1315"/>
        <end position="1398"/>
    </location>
</feature>
<name>A0A6N8SJM6_9HYPH</name>
<dbReference type="PANTHER" id="PTHR43788:SF6">
    <property type="entry name" value="DNA HELICASE B"/>
    <property type="match status" value="1"/>
</dbReference>
<dbReference type="Gene3D" id="3.30.930.30">
    <property type="match status" value="1"/>
</dbReference>
<dbReference type="CDD" id="cd18809">
    <property type="entry name" value="SF1_C_RecD"/>
    <property type="match status" value="1"/>
</dbReference>
<evidence type="ECO:0000256" key="2">
    <source>
        <dbReference type="ARBA" id="ARBA00022741"/>
    </source>
</evidence>
<dbReference type="RefSeq" id="WP_160862158.1">
    <property type="nucleotide sequence ID" value="NZ_WUMK01000011.1"/>
</dbReference>
<evidence type="ECO:0000259" key="5">
    <source>
        <dbReference type="Pfam" id="PF03389"/>
    </source>
</evidence>
<gene>
    <name evidence="7" type="primary">traA</name>
    <name evidence="7" type="ORF">GR138_26020</name>
</gene>
<evidence type="ECO:0000256" key="1">
    <source>
        <dbReference type="ARBA" id="ARBA00010873"/>
    </source>
</evidence>
<comment type="similarity">
    <text evidence="1">Belongs to the MobA/MobL family.</text>
</comment>
<dbReference type="CDD" id="cd17933">
    <property type="entry name" value="DEXSc_RecD-like"/>
    <property type="match status" value="1"/>
</dbReference>
<evidence type="ECO:0000256" key="4">
    <source>
        <dbReference type="ARBA" id="ARBA00022971"/>
    </source>
</evidence>
<dbReference type="InterPro" id="IPR005053">
    <property type="entry name" value="MobA_MobL"/>
</dbReference>
<dbReference type="InterPro" id="IPR041533">
    <property type="entry name" value="Bep_BID"/>
</dbReference>
<accession>A0A6N8SJM6</accession>
<evidence type="ECO:0000256" key="3">
    <source>
        <dbReference type="ARBA" id="ARBA00022840"/>
    </source>
</evidence>
<dbReference type="GO" id="GO:0003678">
    <property type="term" value="F:DNA helicase activity"/>
    <property type="evidence" value="ECO:0007669"/>
    <property type="project" value="UniProtKB-ARBA"/>
</dbReference>
<dbReference type="InterPro" id="IPR014136">
    <property type="entry name" value="TraA_Ti"/>
</dbReference>
<dbReference type="NCBIfam" id="TIGR02768">
    <property type="entry name" value="TraA_Ti"/>
    <property type="match status" value="1"/>
</dbReference>
<dbReference type="PANTHER" id="PTHR43788">
    <property type="entry name" value="DNA2/NAM7 HELICASE FAMILY MEMBER"/>
    <property type="match status" value="1"/>
</dbReference>